<dbReference type="PANTHER" id="PTHR46082:SF11">
    <property type="entry name" value="AAA+ ATPASE DOMAIN-CONTAINING PROTEIN-RELATED"/>
    <property type="match status" value="1"/>
</dbReference>
<evidence type="ECO:0000313" key="6">
    <source>
        <dbReference type="Proteomes" id="UP000664169"/>
    </source>
</evidence>
<accession>A0A8H3EIN0</accession>
<evidence type="ECO:0000256" key="2">
    <source>
        <dbReference type="SAM" id="MobiDB-lite"/>
    </source>
</evidence>
<feature type="compositionally biased region" description="Basic and acidic residues" evidence="2">
    <location>
        <begin position="216"/>
        <end position="229"/>
    </location>
</feature>
<keyword evidence="3" id="KW-0732">Signal</keyword>
<dbReference type="EMBL" id="CAJPDQ010000003">
    <property type="protein sequence ID" value="CAF9906447.1"/>
    <property type="molecule type" value="Genomic_DNA"/>
</dbReference>
<feature type="chain" id="PRO_5034905638" description="Nephrocystin 3-like N-terminal domain-containing protein" evidence="3">
    <location>
        <begin position="31"/>
        <end position="843"/>
    </location>
</feature>
<evidence type="ECO:0000313" key="5">
    <source>
        <dbReference type="EMBL" id="CAF9906447.1"/>
    </source>
</evidence>
<dbReference type="AlphaFoldDB" id="A0A8H3EIN0"/>
<reference evidence="5" key="1">
    <citation type="submission" date="2021-03" db="EMBL/GenBank/DDBJ databases">
        <authorList>
            <person name="Tagirdzhanova G."/>
        </authorList>
    </citation>
    <scope>NUCLEOTIDE SEQUENCE</scope>
</reference>
<dbReference type="Proteomes" id="UP000664169">
    <property type="component" value="Unassembled WGS sequence"/>
</dbReference>
<proteinExistence type="predicted"/>
<dbReference type="GO" id="GO:0009116">
    <property type="term" value="P:nucleoside metabolic process"/>
    <property type="evidence" value="ECO:0007669"/>
    <property type="project" value="InterPro"/>
</dbReference>
<organism evidence="5 6">
    <name type="scientific">Gomphillus americanus</name>
    <dbReference type="NCBI Taxonomy" id="1940652"/>
    <lineage>
        <taxon>Eukaryota</taxon>
        <taxon>Fungi</taxon>
        <taxon>Dikarya</taxon>
        <taxon>Ascomycota</taxon>
        <taxon>Pezizomycotina</taxon>
        <taxon>Lecanoromycetes</taxon>
        <taxon>OSLEUM clade</taxon>
        <taxon>Ostropomycetidae</taxon>
        <taxon>Ostropales</taxon>
        <taxon>Graphidaceae</taxon>
        <taxon>Gomphilloideae</taxon>
        <taxon>Gomphillus</taxon>
    </lineage>
</organism>
<feature type="region of interest" description="Disordered" evidence="2">
    <location>
        <begin position="210"/>
        <end position="233"/>
    </location>
</feature>
<dbReference type="Gene3D" id="3.40.50.300">
    <property type="entry name" value="P-loop containing nucleotide triphosphate hydrolases"/>
    <property type="match status" value="1"/>
</dbReference>
<comment type="caution">
    <text evidence="5">The sequence shown here is derived from an EMBL/GenBank/DDBJ whole genome shotgun (WGS) entry which is preliminary data.</text>
</comment>
<dbReference type="SUPFAM" id="SSF52540">
    <property type="entry name" value="P-loop containing nucleoside triphosphate hydrolases"/>
    <property type="match status" value="1"/>
</dbReference>
<dbReference type="InterPro" id="IPR053137">
    <property type="entry name" value="NLR-like"/>
</dbReference>
<sequence length="843" mass="94720">MSGRPRRLTHAAYRVAWICALPCELTAAMAVLDEIHENLENPLGDHNVYSYGAISRHNVVLTCLPAGVYGTTSAAAVGVRICSTFESVTLPLMVGIGGGVPSSLHDIRLGDVVVSVPNSSSACPAVVPHDYGKYIANGEFVQTGTLNKPAQQLLAAVSKLRSIHTLQPSQIPAIISRALQNEKLRQDGYAYPGGHEDCLFEDDCEQTDESQECNDCEPRKPVDRSKRPSNDPAVFYGPIASGNSVIKNSRIRDGIARPLGILCFEMEAAGLMDILPCLIVRGISDYCDARKSKQFQSYSALSAAAYAKELLSRKPQFEEEGNRLMAIKPAHPETCIWLHSHPTYQSWLNDDKLCEHHGLLWIKGKPGAGKSTLMKYILEQSRPGSTVLSFFFNARGKTELEKSTSGLYRSLLRQLLTSHPHLTDSLDWFVQPNTIQRWNLDILQNVFVSAIKATDKTSLFCFVDALDESTEDEIRDMVEVFEELGKLTAAGEIMLRVCYASRYYPHISVKAGLELRMDESQGHWLDMKCYIDAELQIGIGPQTEEIKSKVLSKSKGIFLWVVLVVRILKKEYDSGRVVELANSLKRLPSGLNDLFRDIILRDEQNLDDFLLCIQLVLYASSPLTTLEFYFAMQSRVGANTVILWDRAAITMEDITHYITSTSKGLVELFLFPFTLEPHVQFIHDSLHGFLLDQENMVRIWPGFKALTEGVSHETLKTVCSQYLERVKIPDVVAQEMVHRDLVCELLNKLAEKYPFANYATRCFQWHDDGTSQHEHTQAFPLNNKPVQIWTRFHRIYREGFIQSAIRNFHNSLLIALASQRTEEIQALEEDFGTVDATLNTTIQ</sequence>
<dbReference type="InterPro" id="IPR027417">
    <property type="entry name" value="P-loop_NTPase"/>
</dbReference>
<evidence type="ECO:0000256" key="3">
    <source>
        <dbReference type="SAM" id="SignalP"/>
    </source>
</evidence>
<name>A0A8H3EIN0_9LECA</name>
<evidence type="ECO:0000256" key="1">
    <source>
        <dbReference type="ARBA" id="ARBA00022737"/>
    </source>
</evidence>
<gene>
    <name evidence="5" type="ORF">GOMPHAMPRED_004711</name>
</gene>
<dbReference type="SUPFAM" id="SSF53167">
    <property type="entry name" value="Purine and uridine phosphorylases"/>
    <property type="match status" value="1"/>
</dbReference>
<keyword evidence="6" id="KW-1185">Reference proteome</keyword>
<feature type="domain" description="Nephrocystin 3-like N-terminal" evidence="4">
    <location>
        <begin position="333"/>
        <end position="502"/>
    </location>
</feature>
<keyword evidence="1" id="KW-0677">Repeat</keyword>
<evidence type="ECO:0000259" key="4">
    <source>
        <dbReference type="Pfam" id="PF24883"/>
    </source>
</evidence>
<dbReference type="InterPro" id="IPR035994">
    <property type="entry name" value="Nucleoside_phosphorylase_sf"/>
</dbReference>
<dbReference type="PANTHER" id="PTHR46082">
    <property type="entry name" value="ATP/GTP-BINDING PROTEIN-RELATED"/>
    <property type="match status" value="1"/>
</dbReference>
<dbReference type="GO" id="GO:0003824">
    <property type="term" value="F:catalytic activity"/>
    <property type="evidence" value="ECO:0007669"/>
    <property type="project" value="InterPro"/>
</dbReference>
<feature type="signal peptide" evidence="3">
    <location>
        <begin position="1"/>
        <end position="30"/>
    </location>
</feature>
<dbReference type="Gene3D" id="3.40.50.1580">
    <property type="entry name" value="Nucleoside phosphorylase domain"/>
    <property type="match status" value="1"/>
</dbReference>
<dbReference type="InterPro" id="IPR056884">
    <property type="entry name" value="NPHP3-like_N"/>
</dbReference>
<protein>
    <recommendedName>
        <fullName evidence="4">Nephrocystin 3-like N-terminal domain-containing protein</fullName>
    </recommendedName>
</protein>
<dbReference type="OrthoDB" id="194358at2759"/>
<dbReference type="Pfam" id="PF24883">
    <property type="entry name" value="NPHP3_N"/>
    <property type="match status" value="1"/>
</dbReference>